<evidence type="ECO:0000313" key="2">
    <source>
        <dbReference type="EMBL" id="CAK0897926.1"/>
    </source>
</evidence>
<dbReference type="EMBL" id="CAUYUJ010020402">
    <property type="protein sequence ID" value="CAK0897926.1"/>
    <property type="molecule type" value="Genomic_DNA"/>
</dbReference>
<reference evidence="2" key="1">
    <citation type="submission" date="2023-10" db="EMBL/GenBank/DDBJ databases">
        <authorList>
            <person name="Chen Y."/>
            <person name="Shah S."/>
            <person name="Dougan E. K."/>
            <person name="Thang M."/>
            <person name="Chan C."/>
        </authorList>
    </citation>
    <scope>NUCLEOTIDE SEQUENCE [LARGE SCALE GENOMIC DNA]</scope>
</reference>
<gene>
    <name evidence="2" type="ORF">PCOR1329_LOCUS75966</name>
</gene>
<evidence type="ECO:0000313" key="3">
    <source>
        <dbReference type="Proteomes" id="UP001189429"/>
    </source>
</evidence>
<accession>A0ABN9XHP6</accession>
<keyword evidence="3" id="KW-1185">Reference proteome</keyword>
<evidence type="ECO:0000256" key="1">
    <source>
        <dbReference type="SAM" id="MobiDB-lite"/>
    </source>
</evidence>
<organism evidence="2 3">
    <name type="scientific">Prorocentrum cordatum</name>
    <dbReference type="NCBI Taxonomy" id="2364126"/>
    <lineage>
        <taxon>Eukaryota</taxon>
        <taxon>Sar</taxon>
        <taxon>Alveolata</taxon>
        <taxon>Dinophyceae</taxon>
        <taxon>Prorocentrales</taxon>
        <taxon>Prorocentraceae</taxon>
        <taxon>Prorocentrum</taxon>
    </lineage>
</organism>
<dbReference type="Proteomes" id="UP001189429">
    <property type="component" value="Unassembled WGS sequence"/>
</dbReference>
<name>A0ABN9XHP6_9DINO</name>
<sequence>MADGPRGAAAPDLSAGVGGDLGEVCAGVRALLAGQRRVERVLERLAAVATERPGGRSELPGPACGCSGGPRDRDWGALDPDGAAEEAPVAPRRSGASSLEEPRRRSGARNAPSRPSTPATATRRWSPGWPRTSPY</sequence>
<proteinExistence type="predicted"/>
<feature type="region of interest" description="Disordered" evidence="1">
    <location>
        <begin position="48"/>
        <end position="135"/>
    </location>
</feature>
<comment type="caution">
    <text evidence="2">The sequence shown here is derived from an EMBL/GenBank/DDBJ whole genome shotgun (WGS) entry which is preliminary data.</text>
</comment>
<protein>
    <submittedName>
        <fullName evidence="2">Uncharacterized protein</fullName>
    </submittedName>
</protein>